<reference evidence="3 4" key="1">
    <citation type="submission" date="2023-01" db="EMBL/GenBank/DDBJ databases">
        <title>Analysis of 21 Apiospora genomes using comparative genomics revels a genus with tremendous synthesis potential of carbohydrate active enzymes and secondary metabolites.</title>
        <authorList>
            <person name="Sorensen T."/>
        </authorList>
    </citation>
    <scope>NUCLEOTIDE SEQUENCE [LARGE SCALE GENOMIC DNA]</scope>
    <source>
        <strain evidence="3 4">CBS 117206</strain>
    </source>
</reference>
<evidence type="ECO:0000256" key="2">
    <source>
        <dbReference type="SAM" id="Phobius"/>
    </source>
</evidence>
<evidence type="ECO:0000256" key="1">
    <source>
        <dbReference type="ARBA" id="ARBA00035112"/>
    </source>
</evidence>
<feature type="transmembrane region" description="Helical" evidence="2">
    <location>
        <begin position="36"/>
        <end position="57"/>
    </location>
</feature>
<keyword evidence="4" id="KW-1185">Reference proteome</keyword>
<accession>A0AAW0QS56</accession>
<evidence type="ECO:0000313" key="3">
    <source>
        <dbReference type="EMBL" id="KAK8105263.1"/>
    </source>
</evidence>
<evidence type="ECO:0000313" key="4">
    <source>
        <dbReference type="Proteomes" id="UP001392437"/>
    </source>
</evidence>
<dbReference type="GO" id="GO:0043386">
    <property type="term" value="P:mycotoxin biosynthetic process"/>
    <property type="evidence" value="ECO:0007669"/>
    <property type="project" value="InterPro"/>
</dbReference>
<evidence type="ECO:0008006" key="5">
    <source>
        <dbReference type="Google" id="ProtNLM"/>
    </source>
</evidence>
<dbReference type="PANTHER" id="PTHR33365">
    <property type="entry name" value="YALI0B05434P"/>
    <property type="match status" value="1"/>
</dbReference>
<keyword evidence="2" id="KW-0472">Membrane</keyword>
<dbReference type="AlphaFoldDB" id="A0AAW0QS56"/>
<sequence>MASSQRYQRLDSVEKENDNHSAFEDVSHGLQSRRSYLQTVIIVILGITNLVFAALWLHTWNQRDYSPVSDCVRPQLIYSPATSAIRYEKKRLWRDIDGPNPFTGSPRPSLDQAWRDIIALSADELSRFNEGDSTIAFKDGSGYIAEMGMYHELHCVFLSVSHSVANINFTPKKRVRRYLHLDHYYPNMTDADRVREDTHIDHCLEYWRQSVMCRGDTTLGTFFWRDGVPTSRVYTDNECVDWHKLDHWARQRKVNMADYSQFAHEE</sequence>
<dbReference type="InterPro" id="IPR021765">
    <property type="entry name" value="UstYa-like"/>
</dbReference>
<proteinExistence type="inferred from homology"/>
<comment type="caution">
    <text evidence="3">The sequence shown here is derived from an EMBL/GenBank/DDBJ whole genome shotgun (WGS) entry which is preliminary data.</text>
</comment>
<name>A0AAW0QS56_9PEZI</name>
<dbReference type="Proteomes" id="UP001392437">
    <property type="component" value="Unassembled WGS sequence"/>
</dbReference>
<gene>
    <name evidence="3" type="ORF">PG999_008622</name>
</gene>
<keyword evidence="2" id="KW-0812">Transmembrane</keyword>
<comment type="similarity">
    <text evidence="1">Belongs to the ustYa family.</text>
</comment>
<organism evidence="3 4">
    <name type="scientific">Apiospora kogelbergensis</name>
    <dbReference type="NCBI Taxonomy" id="1337665"/>
    <lineage>
        <taxon>Eukaryota</taxon>
        <taxon>Fungi</taxon>
        <taxon>Dikarya</taxon>
        <taxon>Ascomycota</taxon>
        <taxon>Pezizomycotina</taxon>
        <taxon>Sordariomycetes</taxon>
        <taxon>Xylariomycetidae</taxon>
        <taxon>Amphisphaeriales</taxon>
        <taxon>Apiosporaceae</taxon>
        <taxon>Apiospora</taxon>
    </lineage>
</organism>
<protein>
    <recommendedName>
        <fullName evidence="5">Tat pathway signal sequence</fullName>
    </recommendedName>
</protein>
<dbReference type="PANTHER" id="PTHR33365:SF7">
    <property type="entry name" value="TAT PATHWAY SIGNAL SEQUENCE"/>
    <property type="match status" value="1"/>
</dbReference>
<dbReference type="EMBL" id="JAQQWP010000008">
    <property type="protein sequence ID" value="KAK8105263.1"/>
    <property type="molecule type" value="Genomic_DNA"/>
</dbReference>
<dbReference type="Pfam" id="PF11807">
    <property type="entry name" value="UstYa"/>
    <property type="match status" value="1"/>
</dbReference>
<keyword evidence="2" id="KW-1133">Transmembrane helix</keyword>